<accession>A0A835KW76</accession>
<comment type="catalytic activity">
    <reaction evidence="5">
        <text>a 1,2-diacyl-sn-glycerol + H2O = a 2-acylglycerol + a fatty acid + H(+)</text>
        <dbReference type="Rhea" id="RHEA:33275"/>
        <dbReference type="ChEBI" id="CHEBI:15377"/>
        <dbReference type="ChEBI" id="CHEBI:15378"/>
        <dbReference type="ChEBI" id="CHEBI:17389"/>
        <dbReference type="ChEBI" id="CHEBI:17815"/>
        <dbReference type="ChEBI" id="CHEBI:28868"/>
        <dbReference type="EC" id="3.1.1.116"/>
    </reaction>
</comment>
<feature type="domain" description="AB hydrolase-1" evidence="12">
    <location>
        <begin position="46"/>
        <end position="287"/>
    </location>
</feature>
<evidence type="ECO:0000256" key="8">
    <source>
        <dbReference type="ARBA" id="ARBA00048283"/>
    </source>
</evidence>
<evidence type="ECO:0000256" key="6">
    <source>
        <dbReference type="ARBA" id="ARBA00043742"/>
    </source>
</evidence>
<reference evidence="13" key="1">
    <citation type="submission" date="2020-08" db="EMBL/GenBank/DDBJ databases">
        <title>Spodoptera exigua strain:BAW_Kor-Di-RS1 Genome sequencing and assembly.</title>
        <authorList>
            <person name="Kim J."/>
            <person name="Nam H.Y."/>
            <person name="Kwon M."/>
            <person name="Choi J.H."/>
            <person name="Cho S.R."/>
            <person name="Kim G.-H."/>
        </authorList>
    </citation>
    <scope>NUCLEOTIDE SEQUENCE</scope>
    <source>
        <strain evidence="13">BAW_Kor-Di-RS1</strain>
        <tissue evidence="13">Whole-body</tissue>
    </source>
</reference>
<comment type="catalytic activity">
    <reaction evidence="9">
        <text>1,2-didecanoylglycerol + H2O = decanoylglycerol + decanoate + H(+)</text>
        <dbReference type="Rhea" id="RHEA:48596"/>
        <dbReference type="ChEBI" id="CHEBI:11152"/>
        <dbReference type="ChEBI" id="CHEBI:15377"/>
        <dbReference type="ChEBI" id="CHEBI:15378"/>
        <dbReference type="ChEBI" id="CHEBI:27689"/>
        <dbReference type="ChEBI" id="CHEBI:90605"/>
    </reaction>
</comment>
<comment type="similarity">
    <text evidence="1">Belongs to the AB hydrolase superfamily.</text>
</comment>
<evidence type="ECO:0000313" key="13">
    <source>
        <dbReference type="EMBL" id="KAF9404637.1"/>
    </source>
</evidence>
<dbReference type="Gene3D" id="3.40.50.1820">
    <property type="entry name" value="alpha/beta hydrolase"/>
    <property type="match status" value="4"/>
</dbReference>
<evidence type="ECO:0000256" key="3">
    <source>
        <dbReference type="ARBA" id="ARBA00026104"/>
    </source>
</evidence>
<dbReference type="EC" id="3.1.1.116" evidence="3"/>
<feature type="domain" description="AB hydrolase-1" evidence="12">
    <location>
        <begin position="342"/>
        <end position="582"/>
    </location>
</feature>
<dbReference type="Pfam" id="PF00561">
    <property type="entry name" value="Abhydrolase_1"/>
    <property type="match status" value="4"/>
</dbReference>
<dbReference type="AlphaFoldDB" id="A0A835KW76"/>
<evidence type="ECO:0000256" key="5">
    <source>
        <dbReference type="ARBA" id="ARBA00043667"/>
    </source>
</evidence>
<dbReference type="PANTHER" id="PTHR46118">
    <property type="entry name" value="PROTEIN ABHD11"/>
    <property type="match status" value="1"/>
</dbReference>
<evidence type="ECO:0000256" key="1">
    <source>
        <dbReference type="ARBA" id="ARBA00008645"/>
    </source>
</evidence>
<keyword evidence="2" id="KW-0378">Hydrolase</keyword>
<comment type="catalytic activity">
    <reaction evidence="10">
        <text>1-octadecanoyl-2-(9Z-octadecenoyl)-sn-glycerol + H2O = 2-(9Z-octadecenoyl)-glycerol + octadecanoate + H(+)</text>
        <dbReference type="Rhea" id="RHEA:77103"/>
        <dbReference type="ChEBI" id="CHEBI:15377"/>
        <dbReference type="ChEBI" id="CHEBI:15378"/>
        <dbReference type="ChEBI" id="CHEBI:25629"/>
        <dbReference type="ChEBI" id="CHEBI:73990"/>
        <dbReference type="ChEBI" id="CHEBI:75468"/>
    </reaction>
</comment>
<evidence type="ECO:0000259" key="12">
    <source>
        <dbReference type="Pfam" id="PF00561"/>
    </source>
</evidence>
<comment type="catalytic activity">
    <reaction evidence="11">
        <text>1-octadecanoyl-2-(5Z,8Z,11Z,14Z-eicosatetraenoyl)-sn-glycerol + H2O = 2-(5Z,8Z,11Z,14Z-eicosatetraenoyl)-glycerol + octadecanoate + H(+)</text>
        <dbReference type="Rhea" id="RHEA:38507"/>
        <dbReference type="ChEBI" id="CHEBI:15377"/>
        <dbReference type="ChEBI" id="CHEBI:15378"/>
        <dbReference type="ChEBI" id="CHEBI:25629"/>
        <dbReference type="ChEBI" id="CHEBI:52392"/>
        <dbReference type="ChEBI" id="CHEBI:75728"/>
    </reaction>
</comment>
<protein>
    <recommendedName>
        <fullName evidence="7">sn-1-specific diacylglycerol lipase ABHD11</fullName>
        <ecNumber evidence="3">3.1.1.116</ecNumber>
    </recommendedName>
    <alternativeName>
        <fullName evidence="4">Alpha/beta hydrolase domain-containing protein 11</fullName>
    </alternativeName>
</protein>
<comment type="catalytic activity">
    <reaction evidence="6">
        <text>a 1,3-diacyl-sn-glycerol + H2O = a 1-acyl-sn-glycerol + a fatty acid + H(+)</text>
        <dbReference type="Rhea" id="RHEA:38503"/>
        <dbReference type="ChEBI" id="CHEBI:15377"/>
        <dbReference type="ChEBI" id="CHEBI:15378"/>
        <dbReference type="ChEBI" id="CHEBI:28868"/>
        <dbReference type="ChEBI" id="CHEBI:64683"/>
        <dbReference type="ChEBI" id="CHEBI:77272"/>
    </reaction>
</comment>
<feature type="domain" description="AB hydrolase-1" evidence="12">
    <location>
        <begin position="933"/>
        <end position="1174"/>
    </location>
</feature>
<gene>
    <name evidence="13" type="ORF">HW555_014240</name>
</gene>
<feature type="domain" description="AB hydrolase-1" evidence="12">
    <location>
        <begin position="645"/>
        <end position="886"/>
    </location>
</feature>
<dbReference type="FunFam" id="3.40.50.1820:FF:000039">
    <property type="entry name" value="Esterase ybfF"/>
    <property type="match status" value="1"/>
</dbReference>
<keyword evidence="14" id="KW-1185">Reference proteome</keyword>
<dbReference type="SUPFAM" id="SSF53474">
    <property type="entry name" value="alpha/beta-Hydrolases"/>
    <property type="match status" value="4"/>
</dbReference>
<name>A0A835KW76_SPOEX</name>
<evidence type="ECO:0000256" key="4">
    <source>
        <dbReference type="ARBA" id="ARBA00042703"/>
    </source>
</evidence>
<dbReference type="InterPro" id="IPR029058">
    <property type="entry name" value="AB_hydrolase_fold"/>
</dbReference>
<proteinExistence type="inferred from homology"/>
<evidence type="ECO:0000256" key="10">
    <source>
        <dbReference type="ARBA" id="ARBA00048513"/>
    </source>
</evidence>
<evidence type="ECO:0000256" key="9">
    <source>
        <dbReference type="ARBA" id="ARBA00048504"/>
    </source>
</evidence>
<evidence type="ECO:0000313" key="14">
    <source>
        <dbReference type="Proteomes" id="UP000648187"/>
    </source>
</evidence>
<dbReference type="PANTHER" id="PTHR46118:SF4">
    <property type="entry name" value="PROTEIN ABHD11"/>
    <property type="match status" value="1"/>
</dbReference>
<dbReference type="InterPro" id="IPR000073">
    <property type="entry name" value="AB_hydrolase_1"/>
</dbReference>
<dbReference type="Proteomes" id="UP000648187">
    <property type="component" value="Unassembled WGS sequence"/>
</dbReference>
<evidence type="ECO:0000256" key="2">
    <source>
        <dbReference type="ARBA" id="ARBA00022801"/>
    </source>
</evidence>
<evidence type="ECO:0000256" key="7">
    <source>
        <dbReference type="ARBA" id="ARBA00044064"/>
    </source>
</evidence>
<comment type="caution">
    <text evidence="13">The sequence shown here is derived from an EMBL/GenBank/DDBJ whole genome shotgun (WGS) entry which is preliminary data.</text>
</comment>
<evidence type="ECO:0000256" key="11">
    <source>
        <dbReference type="ARBA" id="ARBA00048919"/>
    </source>
</evidence>
<organism evidence="13 14">
    <name type="scientific">Spodoptera exigua</name>
    <name type="common">Beet armyworm</name>
    <name type="synonym">Noctua fulgens</name>
    <dbReference type="NCBI Taxonomy" id="7107"/>
    <lineage>
        <taxon>Eukaryota</taxon>
        <taxon>Metazoa</taxon>
        <taxon>Ecdysozoa</taxon>
        <taxon>Arthropoda</taxon>
        <taxon>Hexapoda</taxon>
        <taxon>Insecta</taxon>
        <taxon>Pterygota</taxon>
        <taxon>Neoptera</taxon>
        <taxon>Endopterygota</taxon>
        <taxon>Lepidoptera</taxon>
        <taxon>Glossata</taxon>
        <taxon>Ditrysia</taxon>
        <taxon>Noctuoidea</taxon>
        <taxon>Noctuidae</taxon>
        <taxon>Amphipyrinae</taxon>
        <taxon>Spodoptera</taxon>
    </lineage>
</organism>
<comment type="catalytic activity">
    <reaction evidence="8">
        <text>1-octadecanoyl-2-(4Z,7Z,10Z,13Z,16Z,19Z-docosahexaenoyl)-sn-glycerol + H2O = 2-(4Z,7Z,10Z,13Z,16Z,19Z-docosahexaenoyl)-glycerol + octadecanoate + H(+)</text>
        <dbReference type="Rhea" id="RHEA:77107"/>
        <dbReference type="ChEBI" id="CHEBI:15377"/>
        <dbReference type="ChEBI" id="CHEBI:15378"/>
        <dbReference type="ChEBI" id="CHEBI:25629"/>
        <dbReference type="ChEBI" id="CHEBI:77129"/>
        <dbReference type="ChEBI" id="CHEBI:186738"/>
    </reaction>
</comment>
<sequence>MQGRFHSLVFHQYSTLIRQVVYSNKICNRSVVLSYKVLGEGVTEEPPIFLLHGLLENKKLWESIGKIIFNLTKRSVVAVDLRNHGDSPQVNSHKYEDMASDLLNLFKKLGVEQASLLGHSMGGKAAMCLALISPLKIAGILVVDISPVSTSVHYRDEYPQILTAMKAVDFKNARKENHAKKEAENQLKTVITDNYLLNNIITNIKEKTDQTIGWTVNIDVLLKHIPYIANFPKSMKGKKYFGPTLFVGGQLSELIPPDDLTYIRHYFPRAVITYIPKTRHYVHIDDPTSFLELTISFIRTHHYKRHFKPPALLTNTVVREKCTAINVAHRIHGPSPSPGSLPIIVLHGCLGSKKNWEKICNYITVSTYKTVIAVDARNHGDSPYTANHNYHSLAADVSKLMSKFSIEQSIIIGHSMGGKTGMVLALTEPSKVASLVVVDTSPVSIPGTLADEYPKIMKAMTTVDFKGMDLESARDLAKNKMMQHNLFHSEHDLQNILVNIGKLADKSIGWKYNLKTLMNTVDDIISFPNMFGRTYKGPTLFVAGRLSYAIPPEDLRGIRKLFPGACLVYVEGVGHHVHAEDPNTFLDTITQFLSDNSKIQTKFNSQHCVSIQKQYSLKQIIRTRASVVDLAHKIHGPGLTPDSEPILVLHGLLGSSRNWQSMCKKITEYTNKPVVAVDARNHGDSPHSDAHSYLDLAADVSQLMTKLQIKRASIIGHSMGGRTGMALALAEPSRVANLVVVDISPVRKRTSTLSVFFPKLMETMKSVDFKGSDTLNKAKNAAKSKMVESQLFQSDQEMYFILMNIGQLPDKSFGWKCNVEAIANNFTKIASFPNLAGKIYNGPTLFIGSKLSSFILPEDITPIRKLFPKAQLVYIEGAGHNVHHDQPSAFFDTVVHALQCAQRTLATSENAEAVDLAYASYESTSSQKSAERPPLVILHGLLGSKNNWNSMSKAIHRTTGRKVISVDARNHGDSRHASQHTYIHMAHDVMKLLKKLELSKVSILGHSMGGRTAMVLSLLCSDMVSSLIVVDISPVKTSPQIFSMANLFDAMTSVSIRPGIAMSKARKLADEQLKMITPDVNLRNFLITNLVQTNSGSYTWRVNISALKDNFQSHISCFPSNLRGLQYCGPTLFVGGSLSDYIGKNDLKEIQEYFPLAELVFIDGAGHWVHSQKPEQFLETVCKFLKEK</sequence>
<dbReference type="GO" id="GO:0005739">
    <property type="term" value="C:mitochondrion"/>
    <property type="evidence" value="ECO:0007669"/>
    <property type="project" value="TreeGrafter"/>
</dbReference>
<dbReference type="GO" id="GO:0052689">
    <property type="term" value="F:carboxylic ester hydrolase activity"/>
    <property type="evidence" value="ECO:0007669"/>
    <property type="project" value="TreeGrafter"/>
</dbReference>
<dbReference type="EMBL" id="JACKWZ010000922">
    <property type="protein sequence ID" value="KAF9404637.1"/>
    <property type="molecule type" value="Genomic_DNA"/>
</dbReference>